<evidence type="ECO:0000313" key="1">
    <source>
        <dbReference type="EMBL" id="PPB84742.1"/>
    </source>
</evidence>
<organism evidence="1 2">
    <name type="scientific">Mycetohabitans endofungorum</name>
    <dbReference type="NCBI Taxonomy" id="417203"/>
    <lineage>
        <taxon>Bacteria</taxon>
        <taxon>Pseudomonadati</taxon>
        <taxon>Pseudomonadota</taxon>
        <taxon>Betaproteobacteria</taxon>
        <taxon>Burkholderiales</taxon>
        <taxon>Burkholderiaceae</taxon>
        <taxon>Mycetohabitans</taxon>
    </lineage>
</organism>
<keyword evidence="2" id="KW-1185">Reference proteome</keyword>
<dbReference type="AlphaFoldDB" id="A0A2P5KDG2"/>
<accession>A0A2P5KDG2</accession>
<proteinExistence type="predicted"/>
<comment type="caution">
    <text evidence="1">The sequence shown here is derived from an EMBL/GenBank/DDBJ whole genome shotgun (WGS) entry which is preliminary data.</text>
</comment>
<dbReference type="Proteomes" id="UP000243096">
    <property type="component" value="Unassembled WGS sequence"/>
</dbReference>
<dbReference type="EMBL" id="PRDW01000002">
    <property type="protein sequence ID" value="PPB84742.1"/>
    <property type="molecule type" value="Genomic_DNA"/>
</dbReference>
<name>A0A2P5KDG2_9BURK</name>
<sequence>MLQKYARATAYYSGERSGEPLVNNHPEAVAIDVQFRFYSINC</sequence>
<gene>
    <name evidence="1" type="ORF">B0O95_102141</name>
</gene>
<reference evidence="1 2" key="1">
    <citation type="submission" date="2018-01" db="EMBL/GenBank/DDBJ databases">
        <title>Genomic Encyclopedia of Type Strains, Phase III (KMG-III): the genomes of soil and plant-associated and newly described type strains.</title>
        <authorList>
            <person name="Whitman W."/>
        </authorList>
    </citation>
    <scope>NUCLEOTIDE SEQUENCE [LARGE SCALE GENOMIC DNA]</scope>
    <source>
        <strain evidence="1 2">HKI456</strain>
    </source>
</reference>
<protein>
    <submittedName>
        <fullName evidence="1">Uncharacterized protein</fullName>
    </submittedName>
</protein>
<evidence type="ECO:0000313" key="2">
    <source>
        <dbReference type="Proteomes" id="UP000243096"/>
    </source>
</evidence>